<name>A0A7H9CNF3_9BACT</name>
<protein>
    <submittedName>
        <fullName evidence="1">Uncharacterized protein</fullName>
    </submittedName>
</protein>
<accession>A0A7H9CNF3</accession>
<evidence type="ECO:0000313" key="1">
    <source>
        <dbReference type="EMBL" id="QLI05774.1"/>
    </source>
</evidence>
<reference evidence="1 2" key="1">
    <citation type="submission" date="2020-02" db="EMBL/GenBank/DDBJ databases">
        <title>Complete genome sequence of the novel Campylobacter species Candidatus Campylobacter infans.</title>
        <authorList>
            <person name="Duim B."/>
            <person name="Zomer A."/>
            <person name="van der Graaf L."/>
            <person name="Wagenaar J."/>
        </authorList>
    </citation>
    <scope>NUCLEOTIDE SEQUENCE [LARGE SCALE GENOMIC DNA]</scope>
    <source>
        <strain evidence="1 2">19S00001</strain>
    </source>
</reference>
<dbReference type="Proteomes" id="UP000509414">
    <property type="component" value="Chromosome"/>
</dbReference>
<evidence type="ECO:0000313" key="2">
    <source>
        <dbReference type="Proteomes" id="UP000509414"/>
    </source>
</evidence>
<gene>
    <name evidence="1" type="ORF">CINF_1288</name>
</gene>
<dbReference type="KEGG" id="cinf:CINF_1288"/>
<keyword evidence="2" id="KW-1185">Reference proteome</keyword>
<organism evidence="1 2">
    <name type="scientific">Candidatus Campylobacter infans</name>
    <dbReference type="NCBI Taxonomy" id="2561898"/>
    <lineage>
        <taxon>Bacteria</taxon>
        <taxon>Pseudomonadati</taxon>
        <taxon>Campylobacterota</taxon>
        <taxon>Epsilonproteobacteria</taxon>
        <taxon>Campylobacterales</taxon>
        <taxon>Campylobacteraceae</taxon>
        <taxon>Campylobacter</taxon>
    </lineage>
</organism>
<dbReference type="EMBL" id="CP049075">
    <property type="protein sequence ID" value="QLI05774.1"/>
    <property type="molecule type" value="Genomic_DNA"/>
</dbReference>
<proteinExistence type="predicted"/>
<dbReference type="AlphaFoldDB" id="A0A7H9CNF3"/>
<sequence length="56" mass="6300">MAQLIAIIVNFMGGKASAQDFSISKAPQKSKIQKKQEFEKAMRAMIKRGKNEKCQI</sequence>